<name>A0A265NAF1_9BACI</name>
<dbReference type="EMBL" id="NPMS01000005">
    <property type="protein sequence ID" value="OZU88454.1"/>
    <property type="molecule type" value="Genomic_DNA"/>
</dbReference>
<comment type="caution">
    <text evidence="1">The sequence shown here is derived from an EMBL/GenBank/DDBJ whole genome shotgun (WGS) entry which is preliminary data.</text>
</comment>
<dbReference type="AlphaFoldDB" id="A0A265NAF1"/>
<accession>A0A265NAF1</accession>
<dbReference type="Pfam" id="PF09551">
    <property type="entry name" value="Spore_II_R"/>
    <property type="match status" value="1"/>
</dbReference>
<sequence>MKKLVFFAFIFLLFFIILPKQGVSQNLDAGEEYQVIPDDAIRLRILANSDNEADQQLKRLVRDQVNEEITEWVADITDINEARKLIETRIPEIEMIVAATLQEENKDNDFEVEYGKNVTFPTKLYGSYLYPAGEYEAVLITIGEGKGANWWCVLFPPLCFLDFSNGTTVAAAETDEQVEVEEEEAEEAEVKFFLFEWFDWL</sequence>
<protein>
    <submittedName>
        <fullName evidence="1">Stage II sporulation protein R</fullName>
    </submittedName>
</protein>
<keyword evidence="2" id="KW-1185">Reference proteome</keyword>
<dbReference type="Proteomes" id="UP000216498">
    <property type="component" value="Unassembled WGS sequence"/>
</dbReference>
<reference evidence="1 2" key="1">
    <citation type="submission" date="2017-08" db="EMBL/GenBank/DDBJ databases">
        <title>Virgibacillus indicus sp. nov. and Virgibacillus profoundi sp. nov, two moderately halophilic bacteria isolated from marine sediment by using the Microfluidic Streak Plate.</title>
        <authorList>
            <person name="Xu B."/>
            <person name="Hu B."/>
            <person name="Wang J."/>
            <person name="Zhu Y."/>
            <person name="Huang L."/>
            <person name="Du W."/>
            <person name="Huang Y."/>
        </authorList>
    </citation>
    <scope>NUCLEOTIDE SEQUENCE [LARGE SCALE GENOMIC DNA]</scope>
    <source>
        <strain evidence="1 2">IO3-P2-C2</strain>
    </source>
</reference>
<evidence type="ECO:0000313" key="1">
    <source>
        <dbReference type="EMBL" id="OZU88454.1"/>
    </source>
</evidence>
<proteinExistence type="predicted"/>
<evidence type="ECO:0000313" key="2">
    <source>
        <dbReference type="Proteomes" id="UP000216498"/>
    </source>
</evidence>
<dbReference type="NCBIfam" id="TIGR02837">
    <property type="entry name" value="spore_II_R"/>
    <property type="match status" value="1"/>
</dbReference>
<dbReference type="InterPro" id="IPR014202">
    <property type="entry name" value="Spore_II_R"/>
</dbReference>
<organism evidence="1 2">
    <name type="scientific">Virgibacillus indicus</name>
    <dbReference type="NCBI Taxonomy" id="2024554"/>
    <lineage>
        <taxon>Bacteria</taxon>
        <taxon>Bacillati</taxon>
        <taxon>Bacillota</taxon>
        <taxon>Bacilli</taxon>
        <taxon>Bacillales</taxon>
        <taxon>Bacillaceae</taxon>
        <taxon>Virgibacillus</taxon>
    </lineage>
</organism>
<gene>
    <name evidence="1" type="primary">spoIIR</name>
    <name evidence="1" type="ORF">CIL03_12475</name>
</gene>
<dbReference type="OrthoDB" id="9793324at2"/>
<dbReference type="RefSeq" id="WP_094886193.1">
    <property type="nucleotide sequence ID" value="NZ_NPMS01000005.1"/>
</dbReference>